<keyword evidence="3" id="KW-1185">Reference proteome</keyword>
<name>A0A1Q2KV60_9BACL</name>
<feature type="compositionally biased region" description="Basic and acidic residues" evidence="1">
    <location>
        <begin position="68"/>
        <end position="88"/>
    </location>
</feature>
<protein>
    <submittedName>
        <fullName evidence="2">Uncharacterized protein</fullName>
    </submittedName>
</protein>
<dbReference type="OrthoDB" id="2390014at2"/>
<organism evidence="2 3">
    <name type="scientific">Planococcus lenghuensis</name>
    <dbReference type="NCBI Taxonomy" id="2213202"/>
    <lineage>
        <taxon>Bacteria</taxon>
        <taxon>Bacillati</taxon>
        <taxon>Bacillota</taxon>
        <taxon>Bacilli</taxon>
        <taxon>Bacillales</taxon>
        <taxon>Caryophanaceae</taxon>
        <taxon>Planococcus</taxon>
    </lineage>
</organism>
<dbReference type="RefSeq" id="WP_077587980.1">
    <property type="nucleotide sequence ID" value="NZ_CP019640.1"/>
</dbReference>
<dbReference type="AlphaFoldDB" id="A0A1Q2KV60"/>
<proteinExistence type="predicted"/>
<feature type="region of interest" description="Disordered" evidence="1">
    <location>
        <begin position="44"/>
        <end position="117"/>
    </location>
</feature>
<evidence type="ECO:0000313" key="2">
    <source>
        <dbReference type="EMBL" id="AQQ52108.1"/>
    </source>
</evidence>
<dbReference type="KEGG" id="pmar:B0X71_02525"/>
<gene>
    <name evidence="2" type="ORF">B0X71_02525</name>
</gene>
<dbReference type="Proteomes" id="UP000188184">
    <property type="component" value="Chromosome"/>
</dbReference>
<evidence type="ECO:0000313" key="3">
    <source>
        <dbReference type="Proteomes" id="UP000188184"/>
    </source>
</evidence>
<accession>A0A1Q2KV60</accession>
<reference evidence="2 3" key="1">
    <citation type="submission" date="2017-02" db="EMBL/GenBank/DDBJ databases">
        <title>The complete genomic sequence of a novel cold adapted crude oil-degrading bacterium Planococcus qaidamina Y42.</title>
        <authorList>
            <person name="Yang R."/>
        </authorList>
    </citation>
    <scope>NUCLEOTIDE SEQUENCE [LARGE SCALE GENOMIC DNA]</scope>
    <source>
        <strain evidence="2 3">Y42</strain>
    </source>
</reference>
<sequence length="117" mass="12667">MARTKGLLLAGLAAGTYAYLKKPENREKATTAFNNAKAKVNSYMESQNLDKTGNDDENVTHSRSGKLAGKDEQPDRSPGDSGLDDGKQKLSPNDVGDEKEENTESVAPIKRVNTENL</sequence>
<dbReference type="EMBL" id="CP019640">
    <property type="protein sequence ID" value="AQQ52108.1"/>
    <property type="molecule type" value="Genomic_DNA"/>
</dbReference>
<evidence type="ECO:0000256" key="1">
    <source>
        <dbReference type="SAM" id="MobiDB-lite"/>
    </source>
</evidence>